<feature type="domain" description="Transposable element P transposase-like GTP-binding insertion" evidence="2">
    <location>
        <begin position="78"/>
        <end position="169"/>
    </location>
</feature>
<evidence type="ECO:0000313" key="4">
    <source>
        <dbReference type="Proteomes" id="UP001314229"/>
    </source>
</evidence>
<keyword evidence="4" id="KW-1185">Reference proteome</keyword>
<reference evidence="3 4" key="1">
    <citation type="submission" date="2024-01" db="EMBL/GenBank/DDBJ databases">
        <authorList>
            <person name="Alioto T."/>
            <person name="Alioto T."/>
            <person name="Gomez Garrido J."/>
        </authorList>
    </citation>
    <scope>NUCLEOTIDE SEQUENCE [LARGE SCALE GENOMIC DNA]</scope>
</reference>
<dbReference type="InterPro" id="IPR048366">
    <property type="entry name" value="TNP-like_GBD"/>
</dbReference>
<accession>A0AAV1PKH0</accession>
<evidence type="ECO:0000313" key="3">
    <source>
        <dbReference type="EMBL" id="CAK6972411.1"/>
    </source>
</evidence>
<dbReference type="Pfam" id="PF21787">
    <property type="entry name" value="TNP-like_RNaseH_N"/>
    <property type="match status" value="1"/>
</dbReference>
<protein>
    <submittedName>
        <fullName evidence="3">DNA transposase THAP9 isoform X2</fullName>
    </submittedName>
</protein>
<sequence length="169" mass="19012">MNSLSPETQRVLLSHALEELHARGIRVVCVTMDGHASNVRMCKQLGCELKGNPREPLKTSFPHLVTGEKVFVMMDAYHMLKLAPNMLQVNDDRCRPIAGVQSNCTTVQLDCTPTGQINWSYKHVYFVNHKIRVSLAAQTLSRSVSVALRTMRDLGYSQFKDCKATAEFM</sequence>
<dbReference type="Pfam" id="PF21788">
    <property type="entry name" value="TNP-like_GBD"/>
    <property type="match status" value="1"/>
</dbReference>
<dbReference type="EMBL" id="CAWUFR010000201">
    <property type="protein sequence ID" value="CAK6972411.1"/>
    <property type="molecule type" value="Genomic_DNA"/>
</dbReference>
<evidence type="ECO:0000259" key="2">
    <source>
        <dbReference type="Pfam" id="PF21788"/>
    </source>
</evidence>
<comment type="caution">
    <text evidence="3">The sequence shown here is derived from an EMBL/GenBank/DDBJ whole genome shotgun (WGS) entry which is preliminary data.</text>
</comment>
<name>A0AAV1PKH0_SCOSC</name>
<organism evidence="3 4">
    <name type="scientific">Scomber scombrus</name>
    <name type="common">Atlantic mackerel</name>
    <name type="synonym">Scomber vernalis</name>
    <dbReference type="NCBI Taxonomy" id="13677"/>
    <lineage>
        <taxon>Eukaryota</taxon>
        <taxon>Metazoa</taxon>
        <taxon>Chordata</taxon>
        <taxon>Craniata</taxon>
        <taxon>Vertebrata</taxon>
        <taxon>Euteleostomi</taxon>
        <taxon>Actinopterygii</taxon>
        <taxon>Neopterygii</taxon>
        <taxon>Teleostei</taxon>
        <taxon>Neoteleostei</taxon>
        <taxon>Acanthomorphata</taxon>
        <taxon>Pelagiaria</taxon>
        <taxon>Scombriformes</taxon>
        <taxon>Scombridae</taxon>
        <taxon>Scomber</taxon>
    </lineage>
</organism>
<feature type="domain" description="Transposable element P transposase-like RNase H" evidence="1">
    <location>
        <begin position="2"/>
        <end position="46"/>
    </location>
</feature>
<evidence type="ECO:0000259" key="1">
    <source>
        <dbReference type="Pfam" id="PF21787"/>
    </source>
</evidence>
<proteinExistence type="predicted"/>
<dbReference type="Proteomes" id="UP001314229">
    <property type="component" value="Unassembled WGS sequence"/>
</dbReference>
<dbReference type="InterPro" id="IPR048365">
    <property type="entry name" value="TNP-like_RNaseH_N"/>
</dbReference>
<gene>
    <name evidence="3" type="ORF">FSCOSCO3_A035255</name>
</gene>
<dbReference type="AlphaFoldDB" id="A0AAV1PKH0"/>